<dbReference type="RefSeq" id="WP_213123816.1">
    <property type="nucleotide sequence ID" value="NZ_JAGYPG010000001.1"/>
</dbReference>
<dbReference type="AlphaFoldDB" id="A0A942TB82"/>
<name>A0A942TB82_9BACI</name>
<proteinExistence type="predicted"/>
<evidence type="ECO:0000313" key="1">
    <source>
        <dbReference type="EMBL" id="MBS4194651.1"/>
    </source>
</evidence>
<keyword evidence="2" id="KW-1185">Reference proteome</keyword>
<protein>
    <submittedName>
        <fullName evidence="1">Uncharacterized protein</fullName>
    </submittedName>
</protein>
<comment type="caution">
    <text evidence="1">The sequence shown here is derived from an EMBL/GenBank/DDBJ whole genome shotgun (WGS) entry which is preliminary data.</text>
</comment>
<sequence length="77" mass="9256">MDIKDRGMKKWNGFMMPEHIGELHDMWDEYQKDLSTAPFSDSREPIVHQGHEYDYSFGRRGFHTLIYEKFPPGNFFI</sequence>
<dbReference type="Proteomes" id="UP000681414">
    <property type="component" value="Unassembled WGS sequence"/>
</dbReference>
<reference evidence="1 2" key="1">
    <citation type="submission" date="2021-05" db="EMBL/GenBank/DDBJ databases">
        <title>Novel Bacillus species.</title>
        <authorList>
            <person name="Liu G."/>
        </authorList>
    </citation>
    <scope>NUCLEOTIDE SEQUENCE [LARGE SCALE GENOMIC DNA]</scope>
    <source>
        <strain evidence="2">FJAT-49780</strain>
    </source>
</reference>
<accession>A0A942TB82</accession>
<evidence type="ECO:0000313" key="2">
    <source>
        <dbReference type="Proteomes" id="UP000681414"/>
    </source>
</evidence>
<gene>
    <name evidence="1" type="ORF">KHA97_06135</name>
</gene>
<dbReference type="EMBL" id="JAGYPG010000001">
    <property type="protein sequence ID" value="MBS4194651.1"/>
    <property type="molecule type" value="Genomic_DNA"/>
</dbReference>
<organism evidence="1 2">
    <name type="scientific">Lederbergia citri</name>
    <dbReference type="NCBI Taxonomy" id="2833580"/>
    <lineage>
        <taxon>Bacteria</taxon>
        <taxon>Bacillati</taxon>
        <taxon>Bacillota</taxon>
        <taxon>Bacilli</taxon>
        <taxon>Bacillales</taxon>
        <taxon>Bacillaceae</taxon>
        <taxon>Lederbergia</taxon>
    </lineage>
</organism>